<evidence type="ECO:0000313" key="3">
    <source>
        <dbReference type="Proteomes" id="UP000615446"/>
    </source>
</evidence>
<organism evidence="2 3">
    <name type="scientific">Rhizophagus clarus</name>
    <dbReference type="NCBI Taxonomy" id="94130"/>
    <lineage>
        <taxon>Eukaryota</taxon>
        <taxon>Fungi</taxon>
        <taxon>Fungi incertae sedis</taxon>
        <taxon>Mucoromycota</taxon>
        <taxon>Glomeromycotina</taxon>
        <taxon>Glomeromycetes</taxon>
        <taxon>Glomerales</taxon>
        <taxon>Glomeraceae</taxon>
        <taxon>Rhizophagus</taxon>
    </lineage>
</organism>
<evidence type="ECO:0000256" key="1">
    <source>
        <dbReference type="SAM" id="MobiDB-lite"/>
    </source>
</evidence>
<dbReference type="Proteomes" id="UP000615446">
    <property type="component" value="Unassembled WGS sequence"/>
</dbReference>
<feature type="compositionally biased region" description="Acidic residues" evidence="1">
    <location>
        <begin position="21"/>
        <end position="38"/>
    </location>
</feature>
<sequence>MGVALPVNENEDRHPSRWLEDESNEVNDDDNESDSYNDNEELGISVINMSTLPHPARDLNFKIFLLKV</sequence>
<reference evidence="2" key="1">
    <citation type="submission" date="2019-10" db="EMBL/GenBank/DDBJ databases">
        <title>Conservation and host-specific expression of non-tandemly repeated heterogenous ribosome RNA gene in arbuscular mycorrhizal fungi.</title>
        <authorList>
            <person name="Maeda T."/>
            <person name="Kobayashi Y."/>
            <person name="Nakagawa T."/>
            <person name="Ezawa T."/>
            <person name="Yamaguchi K."/>
            <person name="Bino T."/>
            <person name="Nishimoto Y."/>
            <person name="Shigenobu S."/>
            <person name="Kawaguchi M."/>
        </authorList>
    </citation>
    <scope>NUCLEOTIDE SEQUENCE</scope>
    <source>
        <strain evidence="2">HR1</strain>
    </source>
</reference>
<dbReference type="AlphaFoldDB" id="A0A8H3QD75"/>
<feature type="compositionally biased region" description="Basic and acidic residues" evidence="1">
    <location>
        <begin position="10"/>
        <end position="20"/>
    </location>
</feature>
<dbReference type="EMBL" id="BLAL01000004">
    <property type="protein sequence ID" value="GES72859.1"/>
    <property type="molecule type" value="Genomic_DNA"/>
</dbReference>
<proteinExistence type="predicted"/>
<name>A0A8H3QD75_9GLOM</name>
<dbReference type="OrthoDB" id="2410986at2759"/>
<accession>A0A8H3QD75</accession>
<protein>
    <submittedName>
        <fullName evidence="2">Uncharacterized protein</fullName>
    </submittedName>
</protein>
<evidence type="ECO:0000313" key="2">
    <source>
        <dbReference type="EMBL" id="GES72859.1"/>
    </source>
</evidence>
<gene>
    <name evidence="2" type="ORF">RCL2_000040300</name>
</gene>
<feature type="region of interest" description="Disordered" evidence="1">
    <location>
        <begin position="1"/>
        <end position="38"/>
    </location>
</feature>
<comment type="caution">
    <text evidence="2">The sequence shown here is derived from an EMBL/GenBank/DDBJ whole genome shotgun (WGS) entry which is preliminary data.</text>
</comment>